<evidence type="ECO:0000313" key="1">
    <source>
        <dbReference type="EMBL" id="KAI4380207.1"/>
    </source>
</evidence>
<sequence length="430" mass="48748">MAASKRLAVLCLVVFLVWLAGSVRADGADELRDALRSKIRALESAIEEKSKELATKQEILELKEIAIKEKADKVDSLQGELLSLQKKGKLDADAQIEKAYARTEELEKQIEKLNGEIALQIKQKEALESRISESEKKISVLVLKHDNLEKTIEELRSKIRKTERALEVAEEELVKAKLEASSKIKQLTEVHAAWLPPWLASHWSLCQSFIETHWNEHGKPAMDAIVKKAVEKKAQAEEWAAPHMEKMKTEYIPAIMEQLLALKASSEPHVKSLTVKAVGIYETSRTAIGPHIIKLQEVADPFYREAKKLSKPYINQAATLSKPLIEKIRLATKPYTKKVVRTYGKFLKTASSYHHQVQGNIEETLKRHELTRSFATKEFVWFTASALLALPALIIVNFISTLFGRKSRKPTRGFHKNHARRKAKRGHPDK</sequence>
<protein>
    <submittedName>
        <fullName evidence="1">Uncharacterized protein</fullName>
    </submittedName>
</protein>
<dbReference type="Proteomes" id="UP001057402">
    <property type="component" value="Chromosome 3"/>
</dbReference>
<gene>
    <name evidence="1" type="ORF">MLD38_006425</name>
</gene>
<proteinExistence type="predicted"/>
<reference evidence="2" key="1">
    <citation type="journal article" date="2023" name="Front. Plant Sci.">
        <title>Chromosomal-level genome assembly of Melastoma candidum provides insights into trichome evolution.</title>
        <authorList>
            <person name="Zhong Y."/>
            <person name="Wu W."/>
            <person name="Sun C."/>
            <person name="Zou P."/>
            <person name="Liu Y."/>
            <person name="Dai S."/>
            <person name="Zhou R."/>
        </authorList>
    </citation>
    <scope>NUCLEOTIDE SEQUENCE [LARGE SCALE GENOMIC DNA]</scope>
</reference>
<name>A0ACB9RP13_9MYRT</name>
<organism evidence="1 2">
    <name type="scientific">Melastoma candidum</name>
    <dbReference type="NCBI Taxonomy" id="119954"/>
    <lineage>
        <taxon>Eukaryota</taxon>
        <taxon>Viridiplantae</taxon>
        <taxon>Streptophyta</taxon>
        <taxon>Embryophyta</taxon>
        <taxon>Tracheophyta</taxon>
        <taxon>Spermatophyta</taxon>
        <taxon>Magnoliopsida</taxon>
        <taxon>eudicotyledons</taxon>
        <taxon>Gunneridae</taxon>
        <taxon>Pentapetalae</taxon>
        <taxon>rosids</taxon>
        <taxon>malvids</taxon>
        <taxon>Myrtales</taxon>
        <taxon>Melastomataceae</taxon>
        <taxon>Melastomatoideae</taxon>
        <taxon>Melastomateae</taxon>
        <taxon>Melastoma</taxon>
    </lineage>
</organism>
<evidence type="ECO:0000313" key="2">
    <source>
        <dbReference type="Proteomes" id="UP001057402"/>
    </source>
</evidence>
<comment type="caution">
    <text evidence="1">The sequence shown here is derived from an EMBL/GenBank/DDBJ whole genome shotgun (WGS) entry which is preliminary data.</text>
</comment>
<accession>A0ACB9RP13</accession>
<dbReference type="EMBL" id="CM042882">
    <property type="protein sequence ID" value="KAI4380207.1"/>
    <property type="molecule type" value="Genomic_DNA"/>
</dbReference>
<keyword evidence="2" id="KW-1185">Reference proteome</keyword>